<dbReference type="AlphaFoldDB" id="A0AAV6NUR9"/>
<comment type="caution">
    <text evidence="2">The sequence shown here is derived from an EMBL/GenBank/DDBJ whole genome shotgun (WGS) entry which is preliminary data.</text>
</comment>
<feature type="non-terminal residue" evidence="2">
    <location>
        <position position="1"/>
    </location>
</feature>
<evidence type="ECO:0000313" key="3">
    <source>
        <dbReference type="Proteomes" id="UP000685013"/>
    </source>
</evidence>
<proteinExistence type="predicted"/>
<keyword evidence="1" id="KW-0472">Membrane</keyword>
<keyword evidence="1" id="KW-0812">Transmembrane</keyword>
<reference evidence="2 3" key="1">
    <citation type="journal article" date="2021" name="Hortic Res">
        <title>The domestication of Cucurbita argyrosperma as revealed by the genome of its wild relative.</title>
        <authorList>
            <person name="Barrera-Redondo J."/>
            <person name="Sanchez-de la Vega G."/>
            <person name="Aguirre-Liguori J.A."/>
            <person name="Castellanos-Morales G."/>
            <person name="Gutierrez-Guerrero Y.T."/>
            <person name="Aguirre-Dugua X."/>
            <person name="Aguirre-Planter E."/>
            <person name="Tenaillon M.I."/>
            <person name="Lira-Saade R."/>
            <person name="Eguiarte L.E."/>
        </authorList>
    </citation>
    <scope>NUCLEOTIDE SEQUENCE [LARGE SCALE GENOMIC DNA]</scope>
    <source>
        <strain evidence="2">JBR-2021</strain>
    </source>
</reference>
<dbReference type="EMBL" id="JAGKQH010000003">
    <property type="protein sequence ID" value="KAG6603455.1"/>
    <property type="molecule type" value="Genomic_DNA"/>
</dbReference>
<protein>
    <submittedName>
        <fullName evidence="2">Uncharacterized protein</fullName>
    </submittedName>
</protein>
<name>A0AAV6NUR9_9ROSI</name>
<evidence type="ECO:0000256" key="1">
    <source>
        <dbReference type="SAM" id="Phobius"/>
    </source>
</evidence>
<gene>
    <name evidence="2" type="ORF">SDJN03_04064</name>
</gene>
<evidence type="ECO:0000313" key="2">
    <source>
        <dbReference type="EMBL" id="KAG6603455.1"/>
    </source>
</evidence>
<sequence>MKKCGKSGLAALNFGLFLRFPVLDIISISLPISLWNSKILIRSSAVSSSGKMASNPRVSRCARFVACEVNNE</sequence>
<keyword evidence="1" id="KW-1133">Transmembrane helix</keyword>
<accession>A0AAV6NUR9</accession>
<organism evidence="2 3">
    <name type="scientific">Cucurbita argyrosperma subsp. sororia</name>
    <dbReference type="NCBI Taxonomy" id="37648"/>
    <lineage>
        <taxon>Eukaryota</taxon>
        <taxon>Viridiplantae</taxon>
        <taxon>Streptophyta</taxon>
        <taxon>Embryophyta</taxon>
        <taxon>Tracheophyta</taxon>
        <taxon>Spermatophyta</taxon>
        <taxon>Magnoliopsida</taxon>
        <taxon>eudicotyledons</taxon>
        <taxon>Gunneridae</taxon>
        <taxon>Pentapetalae</taxon>
        <taxon>rosids</taxon>
        <taxon>fabids</taxon>
        <taxon>Cucurbitales</taxon>
        <taxon>Cucurbitaceae</taxon>
        <taxon>Cucurbiteae</taxon>
        <taxon>Cucurbita</taxon>
    </lineage>
</organism>
<dbReference type="Proteomes" id="UP000685013">
    <property type="component" value="Chromosome 3"/>
</dbReference>
<feature type="transmembrane region" description="Helical" evidence="1">
    <location>
        <begin position="16"/>
        <end position="35"/>
    </location>
</feature>
<keyword evidence="3" id="KW-1185">Reference proteome</keyword>